<dbReference type="CDD" id="cd00555">
    <property type="entry name" value="Maf"/>
    <property type="match status" value="1"/>
</dbReference>
<evidence type="ECO:0000256" key="2">
    <source>
        <dbReference type="ARBA" id="ARBA00022801"/>
    </source>
</evidence>
<accession>A0A380ZGA2</accession>
<gene>
    <name evidence="5" type="primary">maf</name>
    <name evidence="5" type="ORF">NCTC12862_01506</name>
</gene>
<feature type="site" description="Important for substrate specificity" evidence="4">
    <location>
        <position position="167"/>
    </location>
</feature>
<dbReference type="PANTHER" id="PTHR43213:SF5">
    <property type="entry name" value="BIFUNCTIONAL DTTP_UTP PYROPHOSPHATASE_METHYLTRANSFERASE PROTEIN-RELATED"/>
    <property type="match status" value="1"/>
</dbReference>
<name>A0A380ZGA2_BARDO</name>
<dbReference type="PANTHER" id="PTHR43213">
    <property type="entry name" value="BIFUNCTIONAL DTTP/UTP PYROPHOSPHATASE/METHYLTRANSFERASE PROTEIN-RELATED"/>
    <property type="match status" value="1"/>
</dbReference>
<dbReference type="Pfam" id="PF02545">
    <property type="entry name" value="Maf"/>
    <property type="match status" value="1"/>
</dbReference>
<keyword evidence="2 4" id="KW-0378">Hydrolase</keyword>
<feature type="site" description="Important for substrate specificity" evidence="4">
    <location>
        <position position="20"/>
    </location>
</feature>
<protein>
    <recommendedName>
        <fullName evidence="4">7-methyl-GTP pyrophosphatase</fullName>
        <shortName evidence="4">m(7)GTP pyrophosphatase</shortName>
        <ecNumber evidence="4">3.6.1.-</ecNumber>
    </recommendedName>
</protein>
<dbReference type="STRING" id="33044.GCA_900005695_00927"/>
<dbReference type="Proteomes" id="UP000254950">
    <property type="component" value="Unassembled WGS sequence"/>
</dbReference>
<dbReference type="NCBIfam" id="TIGR00172">
    <property type="entry name" value="maf"/>
    <property type="match status" value="1"/>
</dbReference>
<reference evidence="5 6" key="1">
    <citation type="submission" date="2018-06" db="EMBL/GenBank/DDBJ databases">
        <authorList>
            <consortium name="Pathogen Informatics"/>
            <person name="Doyle S."/>
        </authorList>
    </citation>
    <scope>NUCLEOTIDE SEQUENCE [LARGE SCALE GENOMIC DNA]</scope>
    <source>
        <strain evidence="5 6">NCTC12862</strain>
    </source>
</reference>
<keyword evidence="4" id="KW-0963">Cytoplasm</keyword>
<comment type="caution">
    <text evidence="4">Lacks conserved residue(s) required for the propagation of feature annotation.</text>
</comment>
<feature type="active site" description="Proton acceptor" evidence="4">
    <location>
        <position position="81"/>
    </location>
</feature>
<dbReference type="HAMAP" id="MF_00528">
    <property type="entry name" value="Maf"/>
    <property type="match status" value="1"/>
</dbReference>
<comment type="subcellular location">
    <subcellularLocation>
        <location evidence="4">Cytoplasm</location>
    </subcellularLocation>
</comment>
<evidence type="ECO:0000256" key="4">
    <source>
        <dbReference type="HAMAP-Rule" id="MF_00528"/>
    </source>
</evidence>
<dbReference type="SUPFAM" id="SSF52972">
    <property type="entry name" value="ITPase-like"/>
    <property type="match status" value="1"/>
</dbReference>
<dbReference type="EMBL" id="UFTF01000001">
    <property type="protein sequence ID" value="SUV45983.1"/>
    <property type="molecule type" value="Genomic_DNA"/>
</dbReference>
<comment type="cofactor">
    <cofactor evidence="1 4">
        <name>a divalent metal cation</name>
        <dbReference type="ChEBI" id="CHEBI:60240"/>
    </cofactor>
</comment>
<organism evidence="5 6">
    <name type="scientific">Bartonella doshiae</name>
    <dbReference type="NCBI Taxonomy" id="33044"/>
    <lineage>
        <taxon>Bacteria</taxon>
        <taxon>Pseudomonadati</taxon>
        <taxon>Pseudomonadota</taxon>
        <taxon>Alphaproteobacteria</taxon>
        <taxon>Hyphomicrobiales</taxon>
        <taxon>Bartonellaceae</taxon>
        <taxon>Bartonella</taxon>
    </lineage>
</organism>
<feature type="site" description="Important for substrate specificity" evidence="4">
    <location>
        <position position="82"/>
    </location>
</feature>
<evidence type="ECO:0000256" key="1">
    <source>
        <dbReference type="ARBA" id="ARBA00001968"/>
    </source>
</evidence>
<proteinExistence type="inferred from homology"/>
<sequence length="204" mass="22749">MKEKTPMVADTLILASLSSYRAQLLKKAGLNFFIEGASFDEREVEKEGKKKTPKELSCFLASAKAKNVSDRFPHALVIGCDQVLDLEGHIFYKVKSSKEAHQRLSDLSGKTHSLHSAVALFQNGQEIWVEAFSAYMSVRSLSSEFIKRYLARVGTDVFNSVGVYQIEGEGIHLFEKIDGDFFTIIGLPLLPLLEKLRHLGIIDG</sequence>
<dbReference type="GO" id="GO:0005737">
    <property type="term" value="C:cytoplasm"/>
    <property type="evidence" value="ECO:0007669"/>
    <property type="project" value="UniProtKB-SubCell"/>
</dbReference>
<comment type="catalytic activity">
    <reaction evidence="4">
        <text>N(7)-methyl-GTP + H2O = N(7)-methyl-GMP + diphosphate + H(+)</text>
        <dbReference type="Rhea" id="RHEA:58744"/>
        <dbReference type="ChEBI" id="CHEBI:15377"/>
        <dbReference type="ChEBI" id="CHEBI:15378"/>
        <dbReference type="ChEBI" id="CHEBI:33019"/>
        <dbReference type="ChEBI" id="CHEBI:58285"/>
        <dbReference type="ChEBI" id="CHEBI:87133"/>
    </reaction>
</comment>
<dbReference type="AlphaFoldDB" id="A0A380ZGA2"/>
<dbReference type="InterPro" id="IPR003697">
    <property type="entry name" value="Maf-like"/>
</dbReference>
<comment type="similarity">
    <text evidence="4">Belongs to the Maf family. YceF subfamily.</text>
</comment>
<comment type="function">
    <text evidence="4">Nucleoside triphosphate pyrophosphatase that hydrolyzes 7-methyl-GTP (m(7)GTP). May have a dual role in cell division arrest and in preventing the incorporation of modified nucleotides into cellular nucleic acids.</text>
</comment>
<keyword evidence="3 4" id="KW-0546">Nucleotide metabolism</keyword>
<dbReference type="PIRSF" id="PIRSF006305">
    <property type="entry name" value="Maf"/>
    <property type="match status" value="1"/>
</dbReference>
<dbReference type="EC" id="3.6.1.-" evidence="4"/>
<evidence type="ECO:0000313" key="6">
    <source>
        <dbReference type="Proteomes" id="UP000254950"/>
    </source>
</evidence>
<evidence type="ECO:0000313" key="5">
    <source>
        <dbReference type="EMBL" id="SUV45983.1"/>
    </source>
</evidence>
<dbReference type="GO" id="GO:0009117">
    <property type="term" value="P:nucleotide metabolic process"/>
    <property type="evidence" value="ECO:0007669"/>
    <property type="project" value="UniProtKB-KW"/>
</dbReference>
<dbReference type="InterPro" id="IPR029001">
    <property type="entry name" value="ITPase-like_fam"/>
</dbReference>
<dbReference type="GO" id="GO:0047429">
    <property type="term" value="F:nucleoside triphosphate diphosphatase activity"/>
    <property type="evidence" value="ECO:0007669"/>
    <property type="project" value="InterPro"/>
</dbReference>
<evidence type="ECO:0000256" key="3">
    <source>
        <dbReference type="ARBA" id="ARBA00023080"/>
    </source>
</evidence>
<dbReference type="Gene3D" id="3.90.950.10">
    <property type="match status" value="1"/>
</dbReference>